<dbReference type="EMBL" id="CASHSV030000206">
    <property type="protein sequence ID" value="CAJ2652752.1"/>
    <property type="molecule type" value="Genomic_DNA"/>
</dbReference>
<organism evidence="1 2">
    <name type="scientific">Trifolium pratense</name>
    <name type="common">Red clover</name>
    <dbReference type="NCBI Taxonomy" id="57577"/>
    <lineage>
        <taxon>Eukaryota</taxon>
        <taxon>Viridiplantae</taxon>
        <taxon>Streptophyta</taxon>
        <taxon>Embryophyta</taxon>
        <taxon>Tracheophyta</taxon>
        <taxon>Spermatophyta</taxon>
        <taxon>Magnoliopsida</taxon>
        <taxon>eudicotyledons</taxon>
        <taxon>Gunneridae</taxon>
        <taxon>Pentapetalae</taxon>
        <taxon>rosids</taxon>
        <taxon>fabids</taxon>
        <taxon>Fabales</taxon>
        <taxon>Fabaceae</taxon>
        <taxon>Papilionoideae</taxon>
        <taxon>50 kb inversion clade</taxon>
        <taxon>NPAAA clade</taxon>
        <taxon>Hologalegina</taxon>
        <taxon>IRL clade</taxon>
        <taxon>Trifolieae</taxon>
        <taxon>Trifolium</taxon>
    </lineage>
</organism>
<dbReference type="Proteomes" id="UP001177021">
    <property type="component" value="Unassembled WGS sequence"/>
</dbReference>
<evidence type="ECO:0000313" key="2">
    <source>
        <dbReference type="Proteomes" id="UP001177021"/>
    </source>
</evidence>
<accession>A0ACB0K829</accession>
<reference evidence="1" key="1">
    <citation type="submission" date="2023-10" db="EMBL/GenBank/DDBJ databases">
        <authorList>
            <person name="Rodriguez Cubillos JULIANA M."/>
            <person name="De Vega J."/>
        </authorList>
    </citation>
    <scope>NUCLEOTIDE SEQUENCE</scope>
</reference>
<protein>
    <submittedName>
        <fullName evidence="1">Uncharacterized protein</fullName>
    </submittedName>
</protein>
<gene>
    <name evidence="1" type="ORF">MILVUS5_LOCUS20192</name>
</gene>
<proteinExistence type="predicted"/>
<sequence>MSSLPFLQNIMLFINILIQLTFSGAQEGSDEGALPPKNPLFDVTYSNPPIAASPIYPPPHPQAASHWTKKDIALVVCVAILGSYAIAITIWILFKWYQKKQHRSSQTANQSSGTANRRSGTATTTAWPSISY</sequence>
<keyword evidence="2" id="KW-1185">Reference proteome</keyword>
<evidence type="ECO:0000313" key="1">
    <source>
        <dbReference type="EMBL" id="CAJ2652752.1"/>
    </source>
</evidence>
<name>A0ACB0K829_TRIPR</name>
<comment type="caution">
    <text evidence="1">The sequence shown here is derived from an EMBL/GenBank/DDBJ whole genome shotgun (WGS) entry which is preliminary data.</text>
</comment>